<dbReference type="GO" id="GO:0006882">
    <property type="term" value="P:intracellular zinc ion homeostasis"/>
    <property type="evidence" value="ECO:0007669"/>
    <property type="project" value="TreeGrafter"/>
</dbReference>
<dbReference type="PANTHER" id="PTHR43840">
    <property type="entry name" value="MITOCHONDRIAL METAL TRANSPORTER 1-RELATED"/>
    <property type="match status" value="1"/>
</dbReference>
<evidence type="ECO:0000313" key="11">
    <source>
        <dbReference type="Proteomes" id="UP000034471"/>
    </source>
</evidence>
<dbReference type="SUPFAM" id="SSF161111">
    <property type="entry name" value="Cation efflux protein transmembrane domain-like"/>
    <property type="match status" value="1"/>
</dbReference>
<dbReference type="Gene3D" id="1.20.1510.10">
    <property type="entry name" value="Cation efflux protein transmembrane domain"/>
    <property type="match status" value="1"/>
</dbReference>
<dbReference type="Gene3D" id="3.30.70.1350">
    <property type="entry name" value="Cation efflux protein, cytoplasmic domain"/>
    <property type="match status" value="1"/>
</dbReference>
<dbReference type="STRING" id="1618481.US54_C0059G0003"/>
<dbReference type="InterPro" id="IPR002524">
    <property type="entry name" value="Cation_efflux"/>
</dbReference>
<dbReference type="SUPFAM" id="SSF160240">
    <property type="entry name" value="Cation efflux protein cytoplasmic domain-like"/>
    <property type="match status" value="1"/>
</dbReference>
<dbReference type="GO" id="GO:0015093">
    <property type="term" value="F:ferrous iron transmembrane transporter activity"/>
    <property type="evidence" value="ECO:0007669"/>
    <property type="project" value="TreeGrafter"/>
</dbReference>
<proteinExistence type="inferred from homology"/>
<evidence type="ECO:0000256" key="7">
    <source>
        <dbReference type="SAM" id="Phobius"/>
    </source>
</evidence>
<dbReference type="AlphaFoldDB" id="A0A0G0H3F1"/>
<comment type="caution">
    <text evidence="10">The sequence shown here is derived from an EMBL/GenBank/DDBJ whole genome shotgun (WGS) entry which is preliminary data.</text>
</comment>
<feature type="transmembrane region" description="Helical" evidence="7">
    <location>
        <begin position="111"/>
        <end position="133"/>
    </location>
</feature>
<protein>
    <submittedName>
        <fullName evidence="10">Cation diffusion facilitator family transporter</fullName>
    </submittedName>
</protein>
<dbReference type="InterPro" id="IPR058533">
    <property type="entry name" value="Cation_efflux_TM"/>
</dbReference>
<comment type="similarity">
    <text evidence="2">Belongs to the cation diffusion facilitator (CDF) transporter (TC 2.A.4) family.</text>
</comment>
<dbReference type="GO" id="GO:0015086">
    <property type="term" value="F:cadmium ion transmembrane transporter activity"/>
    <property type="evidence" value="ECO:0007669"/>
    <property type="project" value="TreeGrafter"/>
</dbReference>
<keyword evidence="4 7" id="KW-0812">Transmembrane</keyword>
<evidence type="ECO:0000256" key="2">
    <source>
        <dbReference type="ARBA" id="ARBA00008114"/>
    </source>
</evidence>
<feature type="transmembrane region" description="Helical" evidence="7">
    <location>
        <begin position="179"/>
        <end position="196"/>
    </location>
</feature>
<feature type="transmembrane region" description="Helical" evidence="7">
    <location>
        <begin position="9"/>
        <end position="31"/>
    </location>
</feature>
<evidence type="ECO:0000256" key="3">
    <source>
        <dbReference type="ARBA" id="ARBA00022448"/>
    </source>
</evidence>
<comment type="subcellular location">
    <subcellularLocation>
        <location evidence="1">Membrane</location>
        <topology evidence="1">Multi-pass membrane protein</topology>
    </subcellularLocation>
</comment>
<evidence type="ECO:0000256" key="6">
    <source>
        <dbReference type="ARBA" id="ARBA00023136"/>
    </source>
</evidence>
<accession>A0A0G0H3F1</accession>
<dbReference type="Pfam" id="PF01545">
    <property type="entry name" value="Cation_efflux"/>
    <property type="match status" value="1"/>
</dbReference>
<feature type="transmembrane region" description="Helical" evidence="7">
    <location>
        <begin position="154"/>
        <end position="173"/>
    </location>
</feature>
<evidence type="ECO:0000259" key="9">
    <source>
        <dbReference type="Pfam" id="PF16916"/>
    </source>
</evidence>
<reference evidence="10 11" key="1">
    <citation type="journal article" date="2015" name="Nature">
        <title>rRNA introns, odd ribosomes, and small enigmatic genomes across a large radiation of phyla.</title>
        <authorList>
            <person name="Brown C.T."/>
            <person name="Hug L.A."/>
            <person name="Thomas B.C."/>
            <person name="Sharon I."/>
            <person name="Castelle C.J."/>
            <person name="Singh A."/>
            <person name="Wilkins M.J."/>
            <person name="Williams K.H."/>
            <person name="Banfield J.F."/>
        </authorList>
    </citation>
    <scope>NUCLEOTIDE SEQUENCE [LARGE SCALE GENOMIC DNA]</scope>
</reference>
<dbReference type="PATRIC" id="fig|1618481.3.peg.916"/>
<feature type="transmembrane region" description="Helical" evidence="7">
    <location>
        <begin position="81"/>
        <end position="99"/>
    </location>
</feature>
<dbReference type="GO" id="GO:0005886">
    <property type="term" value="C:plasma membrane"/>
    <property type="evidence" value="ECO:0007669"/>
    <property type="project" value="TreeGrafter"/>
</dbReference>
<dbReference type="EMBL" id="LBTJ01000059">
    <property type="protein sequence ID" value="KKQ36672.1"/>
    <property type="molecule type" value="Genomic_DNA"/>
</dbReference>
<dbReference type="InterPro" id="IPR027469">
    <property type="entry name" value="Cation_efflux_TMD_sf"/>
</dbReference>
<evidence type="ECO:0000256" key="1">
    <source>
        <dbReference type="ARBA" id="ARBA00004141"/>
    </source>
</evidence>
<evidence type="ECO:0000256" key="5">
    <source>
        <dbReference type="ARBA" id="ARBA00022989"/>
    </source>
</evidence>
<sequence length="300" mass="32994">MNKTSLTRFIWLSVFAAVMTISLKVTAYFLTGSVGLLSDALESIVNLVAAVIALFMLKLAEKPPDEDHLYGHTKAEYFSSIIEGALIVIVALGIGATSIDRLFHPKPIEQAFAGIVVSAVASIINLGVAMTLLKMGKKYNSITLEADGHHLITDVWTSVGVIIGVGLVSITHIQILDPIIALLVATNIIVTGMSIMKRSSLGLLDTSLPHQDLIKIREILDTYQKRQISYHGLRTRQSATRSFMSVHILVPGNWSVQKGHDLLEEIELKIIQYFPKLTVFTHIEPIEDPKSQMDISIDRS</sequence>
<dbReference type="GO" id="GO:0015341">
    <property type="term" value="F:zinc efflux antiporter activity"/>
    <property type="evidence" value="ECO:0007669"/>
    <property type="project" value="TreeGrafter"/>
</dbReference>
<dbReference type="InterPro" id="IPR036837">
    <property type="entry name" value="Cation_efflux_CTD_sf"/>
</dbReference>
<evidence type="ECO:0000313" key="10">
    <source>
        <dbReference type="EMBL" id="KKQ36672.1"/>
    </source>
</evidence>
<dbReference type="PANTHER" id="PTHR43840:SF15">
    <property type="entry name" value="MITOCHONDRIAL METAL TRANSPORTER 1-RELATED"/>
    <property type="match status" value="1"/>
</dbReference>
<dbReference type="Proteomes" id="UP000034471">
    <property type="component" value="Unassembled WGS sequence"/>
</dbReference>
<gene>
    <name evidence="10" type="ORF">US54_C0059G0003</name>
</gene>
<dbReference type="NCBIfam" id="TIGR01297">
    <property type="entry name" value="CDF"/>
    <property type="match status" value="1"/>
</dbReference>
<keyword evidence="5 7" id="KW-1133">Transmembrane helix</keyword>
<feature type="domain" description="Cation efflux protein cytoplasmic" evidence="9">
    <location>
        <begin position="208"/>
        <end position="285"/>
    </location>
</feature>
<dbReference type="Pfam" id="PF16916">
    <property type="entry name" value="ZT_dimer"/>
    <property type="match status" value="1"/>
</dbReference>
<evidence type="ECO:0000256" key="4">
    <source>
        <dbReference type="ARBA" id="ARBA00022692"/>
    </source>
</evidence>
<dbReference type="InterPro" id="IPR027470">
    <property type="entry name" value="Cation_efflux_CTD"/>
</dbReference>
<feature type="domain" description="Cation efflux protein transmembrane" evidence="8">
    <location>
        <begin position="10"/>
        <end position="204"/>
    </location>
</feature>
<keyword evidence="6 7" id="KW-0472">Membrane</keyword>
<evidence type="ECO:0000259" key="8">
    <source>
        <dbReference type="Pfam" id="PF01545"/>
    </source>
</evidence>
<dbReference type="InterPro" id="IPR050291">
    <property type="entry name" value="CDF_Transporter"/>
</dbReference>
<keyword evidence="3" id="KW-0813">Transport</keyword>
<organism evidence="10 11">
    <name type="scientific">Candidatus Roizmanbacteria bacterium GW2011_GWA2_37_7</name>
    <dbReference type="NCBI Taxonomy" id="1618481"/>
    <lineage>
        <taxon>Bacteria</taxon>
        <taxon>Candidatus Roizmaniibacteriota</taxon>
    </lineage>
</organism>
<name>A0A0G0H3F1_9BACT</name>